<organism evidence="1 2">
    <name type="scientific">Blastomyces percursus</name>
    <dbReference type="NCBI Taxonomy" id="1658174"/>
    <lineage>
        <taxon>Eukaryota</taxon>
        <taxon>Fungi</taxon>
        <taxon>Dikarya</taxon>
        <taxon>Ascomycota</taxon>
        <taxon>Pezizomycotina</taxon>
        <taxon>Eurotiomycetes</taxon>
        <taxon>Eurotiomycetidae</taxon>
        <taxon>Onygenales</taxon>
        <taxon>Ajellomycetaceae</taxon>
        <taxon>Blastomyces</taxon>
    </lineage>
</organism>
<dbReference type="EMBL" id="LGTZ01002441">
    <property type="protein sequence ID" value="OJD13839.1"/>
    <property type="molecule type" value="Genomic_DNA"/>
</dbReference>
<reference evidence="1 2" key="1">
    <citation type="submission" date="2015-08" db="EMBL/GenBank/DDBJ databases">
        <title>Emmonsia species relationships and genome sequence.</title>
        <authorList>
            <person name="Cuomo C.A."/>
            <person name="Schwartz I.S."/>
            <person name="Kenyon C."/>
            <person name="De Hoog G.S."/>
            <person name="Govender N.P."/>
            <person name="Botha A."/>
            <person name="Moreno L."/>
            <person name="De Vries M."/>
            <person name="Munoz J.F."/>
            <person name="Stielow J.B."/>
        </authorList>
    </citation>
    <scope>NUCLEOTIDE SEQUENCE [LARGE SCALE GENOMIC DNA]</scope>
    <source>
        <strain evidence="1 2">EI222</strain>
    </source>
</reference>
<keyword evidence="2" id="KW-1185">Reference proteome</keyword>
<dbReference type="AlphaFoldDB" id="A0A1J9QCI7"/>
<accession>A0A1J9QCI7</accession>
<gene>
    <name evidence="1" type="ORF">ACJ73_09158</name>
</gene>
<proteinExistence type="predicted"/>
<name>A0A1J9QCI7_9EURO</name>
<sequence length="75" mass="8628">MSIENFLNPAEKVVQNSFEELEQHIIAQLEPEGSEDKDEHAEIEPLMTFTTALSSLQMLHLFEEQQDKGDIELIQ</sequence>
<dbReference type="Proteomes" id="UP000242791">
    <property type="component" value="Unassembled WGS sequence"/>
</dbReference>
<comment type="caution">
    <text evidence="1">The sequence shown here is derived from an EMBL/GenBank/DDBJ whole genome shotgun (WGS) entry which is preliminary data.</text>
</comment>
<dbReference type="VEuPathDB" id="FungiDB:ACJ73_09158"/>
<evidence type="ECO:0000313" key="1">
    <source>
        <dbReference type="EMBL" id="OJD13839.1"/>
    </source>
</evidence>
<dbReference type="STRING" id="1658174.A0A1J9QCI7"/>
<evidence type="ECO:0000313" key="2">
    <source>
        <dbReference type="Proteomes" id="UP000242791"/>
    </source>
</evidence>
<protein>
    <submittedName>
        <fullName evidence="1">Uncharacterized protein</fullName>
    </submittedName>
</protein>
<dbReference type="OrthoDB" id="125347at2759"/>